<dbReference type="InterPro" id="IPR011032">
    <property type="entry name" value="GroES-like_sf"/>
</dbReference>
<name>F5XGD6_MICPN</name>
<dbReference type="AlphaFoldDB" id="F5XGD6"/>
<dbReference type="Pfam" id="PF08240">
    <property type="entry name" value="ADH_N"/>
    <property type="match status" value="1"/>
</dbReference>
<dbReference type="KEGG" id="mph:MLP_00290"/>
<dbReference type="InterPro" id="IPR013154">
    <property type="entry name" value="ADH-like_N"/>
</dbReference>
<evidence type="ECO:0000313" key="2">
    <source>
        <dbReference type="EMBL" id="BAK33043.1"/>
    </source>
</evidence>
<dbReference type="EMBL" id="AP012204">
    <property type="protein sequence ID" value="BAK33043.1"/>
    <property type="molecule type" value="Genomic_DNA"/>
</dbReference>
<evidence type="ECO:0000259" key="1">
    <source>
        <dbReference type="Pfam" id="PF08240"/>
    </source>
</evidence>
<dbReference type="HOGENOM" id="CLU_3009270_0_0_11"/>
<dbReference type="STRING" id="1032480.MLP_00290"/>
<dbReference type="Gene3D" id="3.90.180.10">
    <property type="entry name" value="Medium-chain alcohol dehydrogenases, catalytic domain"/>
    <property type="match status" value="1"/>
</dbReference>
<dbReference type="eggNOG" id="COG1064">
    <property type="taxonomic scope" value="Bacteria"/>
</dbReference>
<protein>
    <recommendedName>
        <fullName evidence="1">Alcohol dehydrogenase-like N-terminal domain-containing protein</fullName>
    </recommendedName>
</protein>
<dbReference type="SUPFAM" id="SSF50129">
    <property type="entry name" value="GroES-like"/>
    <property type="match status" value="1"/>
</dbReference>
<sequence>MHGPGSPLSQWSFARRDLRDDDVAVQIRYCGVCGSDLHAVRHGNASNMPLVTGHER</sequence>
<reference evidence="2 3" key="1">
    <citation type="submission" date="2011-05" db="EMBL/GenBank/DDBJ databases">
        <title>Whole genome sequence of Microlunatus phosphovorus NM-1.</title>
        <authorList>
            <person name="Hosoyama A."/>
            <person name="Sasaki K."/>
            <person name="Harada T."/>
            <person name="Igarashi R."/>
            <person name="Kawakoshi A."/>
            <person name="Sasagawa M."/>
            <person name="Fukada J."/>
            <person name="Nakamura S."/>
            <person name="Katano Y."/>
            <person name="Hanada S."/>
            <person name="Kamagata Y."/>
            <person name="Nakamura N."/>
            <person name="Yamazaki S."/>
            <person name="Fujita N."/>
        </authorList>
    </citation>
    <scope>NUCLEOTIDE SEQUENCE [LARGE SCALE GENOMIC DNA]</scope>
    <source>
        <strain evidence="3">ATCC 700054 / DSM 10555 / JCM 9379 / NBRC 101784 / NCIMB 13414 / VKM Ac-1990 / NM-1</strain>
    </source>
</reference>
<proteinExistence type="predicted"/>
<dbReference type="RefSeq" id="WP_013860932.1">
    <property type="nucleotide sequence ID" value="NC_015635.1"/>
</dbReference>
<organism evidence="2 3">
    <name type="scientific">Microlunatus phosphovorus (strain ATCC 700054 / DSM 10555 / JCM 9379 / NBRC 101784 / NCIMB 13414 / VKM Ac-1990 / NM-1)</name>
    <dbReference type="NCBI Taxonomy" id="1032480"/>
    <lineage>
        <taxon>Bacteria</taxon>
        <taxon>Bacillati</taxon>
        <taxon>Actinomycetota</taxon>
        <taxon>Actinomycetes</taxon>
        <taxon>Propionibacteriales</taxon>
        <taxon>Propionibacteriaceae</taxon>
        <taxon>Microlunatus</taxon>
    </lineage>
</organism>
<keyword evidence="3" id="KW-1185">Reference proteome</keyword>
<feature type="domain" description="Alcohol dehydrogenase-like N-terminal" evidence="1">
    <location>
        <begin position="20"/>
        <end position="55"/>
    </location>
</feature>
<accession>F5XGD6</accession>
<gene>
    <name evidence="2" type="ordered locus">MLP_00290</name>
</gene>
<evidence type="ECO:0000313" key="3">
    <source>
        <dbReference type="Proteomes" id="UP000007947"/>
    </source>
</evidence>
<dbReference type="Proteomes" id="UP000007947">
    <property type="component" value="Chromosome"/>
</dbReference>